<keyword evidence="1" id="KW-0472">Membrane</keyword>
<keyword evidence="4" id="KW-1185">Reference proteome</keyword>
<evidence type="ECO:0000313" key="3">
    <source>
        <dbReference type="EMBL" id="PVA05461.1"/>
    </source>
</evidence>
<feature type="transmembrane region" description="Helical" evidence="1">
    <location>
        <begin position="124"/>
        <end position="142"/>
    </location>
</feature>
<feature type="transmembrane region" description="Helical" evidence="1">
    <location>
        <begin position="34"/>
        <end position="52"/>
    </location>
</feature>
<dbReference type="AlphaFoldDB" id="A0A2T7FTG2"/>
<reference evidence="3 4" key="1">
    <citation type="submission" date="2018-04" db="EMBL/GenBank/DDBJ databases">
        <title>Pelagivirga bohaiensis gen. nov., sp. nov., a bacterium isolated from the Bohai Sea.</title>
        <authorList>
            <person name="Ji X."/>
        </authorList>
    </citation>
    <scope>NUCLEOTIDE SEQUENCE [LARGE SCALE GENOMIC DNA]</scope>
    <source>
        <strain evidence="3 4">BH-SD16</strain>
    </source>
</reference>
<evidence type="ECO:0000256" key="1">
    <source>
        <dbReference type="SAM" id="Phobius"/>
    </source>
</evidence>
<dbReference type="PANTHER" id="PTHR22911">
    <property type="entry name" value="ACYL-MALONYL CONDENSING ENZYME-RELATED"/>
    <property type="match status" value="1"/>
</dbReference>
<evidence type="ECO:0000259" key="2">
    <source>
        <dbReference type="Pfam" id="PF00892"/>
    </source>
</evidence>
<feature type="transmembrane region" description="Helical" evidence="1">
    <location>
        <begin position="246"/>
        <end position="268"/>
    </location>
</feature>
<dbReference type="Proteomes" id="UP000244817">
    <property type="component" value="Unassembled WGS sequence"/>
</dbReference>
<keyword evidence="1" id="KW-1133">Transmembrane helix</keyword>
<dbReference type="InterPro" id="IPR000620">
    <property type="entry name" value="EamA_dom"/>
</dbReference>
<feature type="transmembrane region" description="Helical" evidence="1">
    <location>
        <begin position="275"/>
        <end position="293"/>
    </location>
</feature>
<dbReference type="EMBL" id="QCYG01000010">
    <property type="protein sequence ID" value="PVA05461.1"/>
    <property type="molecule type" value="Genomic_DNA"/>
</dbReference>
<protein>
    <submittedName>
        <fullName evidence="3">EamA family transporter</fullName>
    </submittedName>
</protein>
<dbReference type="Pfam" id="PF00892">
    <property type="entry name" value="EamA"/>
    <property type="match status" value="1"/>
</dbReference>
<proteinExistence type="predicted"/>
<feature type="transmembrane region" description="Helical" evidence="1">
    <location>
        <begin position="222"/>
        <end position="240"/>
    </location>
</feature>
<dbReference type="SUPFAM" id="SSF103481">
    <property type="entry name" value="Multidrug resistance efflux transporter EmrE"/>
    <property type="match status" value="2"/>
</dbReference>
<name>A0A2T7FTG2_9RHOB</name>
<comment type="caution">
    <text evidence="3">The sequence shown here is derived from an EMBL/GenBank/DDBJ whole genome shotgun (WGS) entry which is preliminary data.</text>
</comment>
<dbReference type="InterPro" id="IPR037185">
    <property type="entry name" value="EmrE-like"/>
</dbReference>
<keyword evidence="1" id="KW-0812">Transmembrane</keyword>
<feature type="transmembrane region" description="Helical" evidence="1">
    <location>
        <begin position="68"/>
        <end position="89"/>
    </location>
</feature>
<feature type="domain" description="EamA" evidence="2">
    <location>
        <begin position="1"/>
        <end position="139"/>
    </location>
</feature>
<organism evidence="3 4">
    <name type="scientific">Thalassorhabdomicrobium marinisediminis</name>
    <dbReference type="NCBI Taxonomy" id="2170577"/>
    <lineage>
        <taxon>Bacteria</taxon>
        <taxon>Pseudomonadati</taxon>
        <taxon>Pseudomonadota</taxon>
        <taxon>Alphaproteobacteria</taxon>
        <taxon>Rhodobacterales</taxon>
        <taxon>Paracoccaceae</taxon>
        <taxon>Thalassorhabdomicrobium</taxon>
    </lineage>
</organism>
<evidence type="ECO:0000313" key="4">
    <source>
        <dbReference type="Proteomes" id="UP000244817"/>
    </source>
</evidence>
<gene>
    <name evidence="3" type="ORF">DC363_14540</name>
</gene>
<accession>A0A2T7FTG2</accession>
<dbReference type="RefSeq" id="WP_108641888.1">
    <property type="nucleotide sequence ID" value="NZ_QCYG01000010.1"/>
</dbReference>
<feature type="transmembrane region" description="Helical" evidence="1">
    <location>
        <begin position="184"/>
        <end position="202"/>
    </location>
</feature>
<dbReference type="GO" id="GO:0016020">
    <property type="term" value="C:membrane"/>
    <property type="evidence" value="ECO:0007669"/>
    <property type="project" value="InterPro"/>
</dbReference>
<feature type="transmembrane region" description="Helical" evidence="1">
    <location>
        <begin position="154"/>
        <end position="172"/>
    </location>
</feature>
<dbReference type="OrthoDB" id="7709556at2"/>
<feature type="transmembrane region" description="Helical" evidence="1">
    <location>
        <begin position="101"/>
        <end position="118"/>
    </location>
</feature>
<feature type="transmembrane region" description="Helical" evidence="1">
    <location>
        <begin position="6"/>
        <end position="22"/>
    </location>
</feature>
<sequence length="294" mass="30153">MIGELYALLAALAYGAAGVAIQRGRATARGDNGVFLSVLVTAALTFSIWALWGRVPLDALLAPDTAPAIGLFVAAGLLSTVLGRTWMFRATERTGPVTASLLRRLTPVFGLPLAFVMLSELPDGATLAGAALVLAGVMIYLPPRALRTGTLSRIGLAFGVGSAGAYALAYTLRSAALEPLPDAALGTCIGALAGLVWIVATASLRRGRKGRLTALVVDHGPWHLLAALALSLGQFLQFLALQTTTVVSVATLGTLEVVFAALLLAALTGQRPAQLPRLIGAGAVALAGTALMLR</sequence>